<dbReference type="Proteomes" id="UP001341281">
    <property type="component" value="Chromosome 06"/>
</dbReference>
<dbReference type="PANTHER" id="PTHR24559:SF452">
    <property type="entry name" value="INTEGRASE CATALYTIC DOMAIN-CONTAINING PROTEIN"/>
    <property type="match status" value="1"/>
</dbReference>
<organism evidence="2 3">
    <name type="scientific">Paspalum notatum var. saurae</name>
    <dbReference type="NCBI Taxonomy" id="547442"/>
    <lineage>
        <taxon>Eukaryota</taxon>
        <taxon>Viridiplantae</taxon>
        <taxon>Streptophyta</taxon>
        <taxon>Embryophyta</taxon>
        <taxon>Tracheophyta</taxon>
        <taxon>Spermatophyta</taxon>
        <taxon>Magnoliopsida</taxon>
        <taxon>Liliopsida</taxon>
        <taxon>Poales</taxon>
        <taxon>Poaceae</taxon>
        <taxon>PACMAD clade</taxon>
        <taxon>Panicoideae</taxon>
        <taxon>Andropogonodae</taxon>
        <taxon>Paspaleae</taxon>
        <taxon>Paspalinae</taxon>
        <taxon>Paspalum</taxon>
    </lineage>
</organism>
<dbReference type="Pfam" id="PF00078">
    <property type="entry name" value="RVT_1"/>
    <property type="match status" value="1"/>
</dbReference>
<evidence type="ECO:0000313" key="3">
    <source>
        <dbReference type="Proteomes" id="UP001341281"/>
    </source>
</evidence>
<accession>A0AAQ3TUB7</accession>
<dbReference type="InterPro" id="IPR053134">
    <property type="entry name" value="RNA-dir_DNA_polymerase"/>
</dbReference>
<gene>
    <name evidence="2" type="ORF">U9M48_028083</name>
</gene>
<name>A0AAQ3TUB7_PASNO</name>
<dbReference type="SUPFAM" id="SSF56672">
    <property type="entry name" value="DNA/RNA polymerases"/>
    <property type="match status" value="1"/>
</dbReference>
<dbReference type="PANTHER" id="PTHR24559">
    <property type="entry name" value="TRANSPOSON TY3-I GAG-POL POLYPROTEIN"/>
    <property type="match status" value="1"/>
</dbReference>
<protein>
    <recommendedName>
        <fullName evidence="1">Reverse transcriptase domain-containing protein</fullName>
    </recommendedName>
</protein>
<feature type="domain" description="Reverse transcriptase" evidence="1">
    <location>
        <begin position="4"/>
        <end position="68"/>
    </location>
</feature>
<dbReference type="InterPro" id="IPR000477">
    <property type="entry name" value="RT_dom"/>
</dbReference>
<evidence type="ECO:0000259" key="1">
    <source>
        <dbReference type="Pfam" id="PF00078"/>
    </source>
</evidence>
<feature type="non-terminal residue" evidence="2">
    <location>
        <position position="198"/>
    </location>
</feature>
<dbReference type="EMBL" id="CP144750">
    <property type="protein sequence ID" value="WVZ80624.1"/>
    <property type="molecule type" value="Genomic_DNA"/>
</dbReference>
<dbReference type="Gene3D" id="3.30.70.270">
    <property type="match status" value="2"/>
</dbReference>
<sequence>EEDIHKTAFKTHQGLFEFLVVPFGLTNASATFQALMHAILHRYLCRFVLVFFDDIPIYSSSWADHLWHIALSARLQPTQCIPRACDQRGRRGYGQQVWVVRGFLGPSWVRFIKDYEIITGPLTGLLRKEGFRWTPKAESVFRKLQQALTQAPVLQLWDFGSPSLSNPMPLAWALALSYTKAVVRSHSSADPLRLGMPS</sequence>
<evidence type="ECO:0000313" key="2">
    <source>
        <dbReference type="EMBL" id="WVZ80624.1"/>
    </source>
</evidence>
<proteinExistence type="predicted"/>
<dbReference type="Gene3D" id="3.10.10.10">
    <property type="entry name" value="HIV Type 1 Reverse Transcriptase, subunit A, domain 1"/>
    <property type="match status" value="1"/>
</dbReference>
<keyword evidence="3" id="KW-1185">Reference proteome</keyword>
<dbReference type="CDD" id="cd01647">
    <property type="entry name" value="RT_LTR"/>
    <property type="match status" value="1"/>
</dbReference>
<dbReference type="AlphaFoldDB" id="A0AAQ3TUB7"/>
<reference evidence="2 3" key="1">
    <citation type="submission" date="2024-02" db="EMBL/GenBank/DDBJ databases">
        <title>High-quality chromosome-scale genome assembly of Pensacola bahiagrass (Paspalum notatum Flugge var. saurae).</title>
        <authorList>
            <person name="Vega J.M."/>
            <person name="Podio M."/>
            <person name="Orjuela J."/>
            <person name="Siena L.A."/>
            <person name="Pessino S.C."/>
            <person name="Combes M.C."/>
            <person name="Mariac C."/>
            <person name="Albertini E."/>
            <person name="Pupilli F."/>
            <person name="Ortiz J.P.A."/>
            <person name="Leblanc O."/>
        </authorList>
    </citation>
    <scope>NUCLEOTIDE SEQUENCE [LARGE SCALE GENOMIC DNA]</scope>
    <source>
        <strain evidence="2">R1</strain>
        <tissue evidence="2">Leaf</tissue>
    </source>
</reference>
<dbReference type="InterPro" id="IPR043502">
    <property type="entry name" value="DNA/RNA_pol_sf"/>
</dbReference>
<dbReference type="InterPro" id="IPR043128">
    <property type="entry name" value="Rev_trsase/Diguanyl_cyclase"/>
</dbReference>